<dbReference type="AlphaFoldDB" id="A0A4C1UBD2"/>
<name>A0A4C1UBD2_EUMVA</name>
<gene>
    <name evidence="3" type="ORF">EVAR_22300_1</name>
</gene>
<dbReference type="EMBL" id="BGZK01000150">
    <property type="protein sequence ID" value="GBP23440.1"/>
    <property type="molecule type" value="Genomic_DNA"/>
</dbReference>
<dbReference type="OrthoDB" id="8121163at2759"/>
<proteinExistence type="predicted"/>
<dbReference type="Proteomes" id="UP000299102">
    <property type="component" value="Unassembled WGS sequence"/>
</dbReference>
<keyword evidence="4" id="KW-1185">Reference proteome</keyword>
<evidence type="ECO:0000256" key="2">
    <source>
        <dbReference type="SAM" id="MobiDB-lite"/>
    </source>
</evidence>
<comment type="caution">
    <text evidence="3">The sequence shown here is derived from an EMBL/GenBank/DDBJ whole genome shotgun (WGS) entry which is preliminary data.</text>
</comment>
<feature type="region of interest" description="Disordered" evidence="2">
    <location>
        <begin position="1"/>
        <end position="23"/>
    </location>
</feature>
<evidence type="ECO:0000313" key="4">
    <source>
        <dbReference type="Proteomes" id="UP000299102"/>
    </source>
</evidence>
<sequence length="256" mass="28914">MKFKCNEQYKNTPTDGHKTTRTSARSRVPLRHEYGPSILVRRVLTVGSHLKIETCCTGFTDFEDVKSQTYGLDMDLIEVLWKQDVDMGFSLDESHPMDGPQATKVLGEEIENALKFAEEELQKEKEFERMEKEKQEIEEVKASLLKEDGEIKEDDPWAGLPYTVDTETAVYAAELVNVRFFVNIYHALHILTNISSALLSVSLSSDVYRTTFLTKALCPTTAGERRRGGRVRRAGGAGRAAKDKAVIRPRDTLLLI</sequence>
<keyword evidence="1" id="KW-0175">Coiled coil</keyword>
<evidence type="ECO:0000256" key="1">
    <source>
        <dbReference type="SAM" id="Coils"/>
    </source>
</evidence>
<reference evidence="3 4" key="1">
    <citation type="journal article" date="2019" name="Commun. Biol.">
        <title>The bagworm genome reveals a unique fibroin gene that provides high tensile strength.</title>
        <authorList>
            <person name="Kono N."/>
            <person name="Nakamura H."/>
            <person name="Ohtoshi R."/>
            <person name="Tomita M."/>
            <person name="Numata K."/>
            <person name="Arakawa K."/>
        </authorList>
    </citation>
    <scope>NUCLEOTIDE SEQUENCE [LARGE SCALE GENOMIC DNA]</scope>
</reference>
<feature type="coiled-coil region" evidence="1">
    <location>
        <begin position="107"/>
        <end position="150"/>
    </location>
</feature>
<protein>
    <submittedName>
        <fullName evidence="3">Uncharacterized protein</fullName>
    </submittedName>
</protein>
<accession>A0A4C1UBD2</accession>
<evidence type="ECO:0000313" key="3">
    <source>
        <dbReference type="EMBL" id="GBP23440.1"/>
    </source>
</evidence>
<dbReference type="STRING" id="151549.A0A4C1UBD2"/>
<organism evidence="3 4">
    <name type="scientific">Eumeta variegata</name>
    <name type="common">Bagworm moth</name>
    <name type="synonym">Eumeta japonica</name>
    <dbReference type="NCBI Taxonomy" id="151549"/>
    <lineage>
        <taxon>Eukaryota</taxon>
        <taxon>Metazoa</taxon>
        <taxon>Ecdysozoa</taxon>
        <taxon>Arthropoda</taxon>
        <taxon>Hexapoda</taxon>
        <taxon>Insecta</taxon>
        <taxon>Pterygota</taxon>
        <taxon>Neoptera</taxon>
        <taxon>Endopterygota</taxon>
        <taxon>Lepidoptera</taxon>
        <taxon>Glossata</taxon>
        <taxon>Ditrysia</taxon>
        <taxon>Tineoidea</taxon>
        <taxon>Psychidae</taxon>
        <taxon>Oiketicinae</taxon>
        <taxon>Eumeta</taxon>
    </lineage>
</organism>